<evidence type="ECO:0000256" key="4">
    <source>
        <dbReference type="PROSITE-ProRule" id="PRU00335"/>
    </source>
</evidence>
<protein>
    <submittedName>
        <fullName evidence="6">TetR/AcrR family transcriptional regulator</fullName>
    </submittedName>
</protein>
<dbReference type="SUPFAM" id="SSF48498">
    <property type="entry name" value="Tetracyclin repressor-like, C-terminal domain"/>
    <property type="match status" value="1"/>
</dbReference>
<reference evidence="6 7" key="1">
    <citation type="journal article" date="2019" name="Int. J. Syst. Evol. Microbiol.">
        <title>The Global Catalogue of Microorganisms (GCM) 10K type strain sequencing project: providing services to taxonomists for standard genome sequencing and annotation.</title>
        <authorList>
            <consortium name="The Broad Institute Genomics Platform"/>
            <consortium name="The Broad Institute Genome Sequencing Center for Infectious Disease"/>
            <person name="Wu L."/>
            <person name="Ma J."/>
        </authorList>
    </citation>
    <scope>NUCLEOTIDE SEQUENCE [LARGE SCALE GENOMIC DNA]</scope>
    <source>
        <strain evidence="6 7">CGMCC 1.10390</strain>
    </source>
</reference>
<evidence type="ECO:0000256" key="3">
    <source>
        <dbReference type="ARBA" id="ARBA00023163"/>
    </source>
</evidence>
<evidence type="ECO:0000256" key="2">
    <source>
        <dbReference type="ARBA" id="ARBA00023125"/>
    </source>
</evidence>
<dbReference type="PANTHER" id="PTHR47506">
    <property type="entry name" value="TRANSCRIPTIONAL REGULATORY PROTEIN"/>
    <property type="match status" value="1"/>
</dbReference>
<dbReference type="AlphaFoldDB" id="A0ABD6DF40"/>
<dbReference type="Pfam" id="PF00440">
    <property type="entry name" value="TetR_N"/>
    <property type="match status" value="1"/>
</dbReference>
<accession>A0ABD6DF40</accession>
<dbReference type="Gene3D" id="1.10.10.60">
    <property type="entry name" value="Homeodomain-like"/>
    <property type="match status" value="1"/>
</dbReference>
<keyword evidence="3" id="KW-0804">Transcription</keyword>
<keyword evidence="7" id="KW-1185">Reference proteome</keyword>
<evidence type="ECO:0000313" key="7">
    <source>
        <dbReference type="Proteomes" id="UP001597034"/>
    </source>
</evidence>
<comment type="caution">
    <text evidence="6">The sequence shown here is derived from an EMBL/GenBank/DDBJ whole genome shotgun (WGS) entry which is preliminary data.</text>
</comment>
<evidence type="ECO:0000256" key="1">
    <source>
        <dbReference type="ARBA" id="ARBA00023015"/>
    </source>
</evidence>
<dbReference type="PROSITE" id="PS50977">
    <property type="entry name" value="HTH_TETR_2"/>
    <property type="match status" value="1"/>
</dbReference>
<dbReference type="Gene3D" id="1.10.357.10">
    <property type="entry name" value="Tetracycline Repressor, domain 2"/>
    <property type="match status" value="1"/>
</dbReference>
<dbReference type="InterPro" id="IPR036271">
    <property type="entry name" value="Tet_transcr_reg_TetR-rel_C_sf"/>
</dbReference>
<organism evidence="6 7">
    <name type="scientific">Haloarchaeobius litoreus</name>
    <dbReference type="NCBI Taxonomy" id="755306"/>
    <lineage>
        <taxon>Archaea</taxon>
        <taxon>Methanobacteriati</taxon>
        <taxon>Methanobacteriota</taxon>
        <taxon>Stenosarchaea group</taxon>
        <taxon>Halobacteria</taxon>
        <taxon>Halobacteriales</taxon>
        <taxon>Halorubellaceae</taxon>
        <taxon>Haloarchaeobius</taxon>
    </lineage>
</organism>
<evidence type="ECO:0000313" key="6">
    <source>
        <dbReference type="EMBL" id="MFD1644455.1"/>
    </source>
</evidence>
<dbReference type="RefSeq" id="WP_256399724.1">
    <property type="nucleotide sequence ID" value="NZ_JANHJR010000002.1"/>
</dbReference>
<evidence type="ECO:0000259" key="5">
    <source>
        <dbReference type="PROSITE" id="PS50977"/>
    </source>
</evidence>
<dbReference type="PANTHER" id="PTHR47506:SF1">
    <property type="entry name" value="HTH-TYPE TRANSCRIPTIONAL REGULATOR YJDC"/>
    <property type="match status" value="1"/>
</dbReference>
<feature type="domain" description="HTH tetR-type" evidence="5">
    <location>
        <begin position="11"/>
        <end position="71"/>
    </location>
</feature>
<proteinExistence type="predicted"/>
<sequence length="199" mass="22703">MSGGFSDAERERIREGLVAEGRELFSRYGLSKTTLADLTDPVGIATSTFYQFFDSKEALYLEILEREGEELLPRMLAPFEEHDDPENAIVGFLTALMDEIETNPLMRQLVIDSDELDRLREHHTEAELREEREQSLAYFLPYVEAWYEAGQVEGPSPETVANAIRSVSFLTLHQEDIGEDRYRETRDLVIRAVAKGLTA</sequence>
<dbReference type="EMBL" id="JBHUDO010000001">
    <property type="protein sequence ID" value="MFD1644455.1"/>
    <property type="molecule type" value="Genomic_DNA"/>
</dbReference>
<keyword evidence="1" id="KW-0805">Transcription regulation</keyword>
<dbReference type="InterPro" id="IPR009057">
    <property type="entry name" value="Homeodomain-like_sf"/>
</dbReference>
<dbReference type="Proteomes" id="UP001597034">
    <property type="component" value="Unassembled WGS sequence"/>
</dbReference>
<gene>
    <name evidence="6" type="ORF">ACFSBL_02060</name>
</gene>
<feature type="DNA-binding region" description="H-T-H motif" evidence="4">
    <location>
        <begin position="34"/>
        <end position="53"/>
    </location>
</feature>
<dbReference type="SUPFAM" id="SSF46689">
    <property type="entry name" value="Homeodomain-like"/>
    <property type="match status" value="1"/>
</dbReference>
<name>A0ABD6DF40_9EURY</name>
<dbReference type="GO" id="GO:0003677">
    <property type="term" value="F:DNA binding"/>
    <property type="evidence" value="ECO:0007669"/>
    <property type="project" value="UniProtKB-UniRule"/>
</dbReference>
<dbReference type="InterPro" id="IPR001647">
    <property type="entry name" value="HTH_TetR"/>
</dbReference>
<keyword evidence="2 4" id="KW-0238">DNA-binding</keyword>